<dbReference type="GO" id="GO:0016787">
    <property type="term" value="F:hydrolase activity"/>
    <property type="evidence" value="ECO:0007669"/>
    <property type="project" value="UniProtKB-KW"/>
</dbReference>
<gene>
    <name evidence="3" type="ORF">M419DRAFT_25542</name>
</gene>
<keyword evidence="1" id="KW-0378">Hydrolase</keyword>
<accession>A0A024S879</accession>
<feature type="domain" description="Gylcosyl hydrolase 115 C-terminal" evidence="2">
    <location>
        <begin position="787"/>
        <end position="954"/>
    </location>
</feature>
<dbReference type="InterPro" id="IPR041437">
    <property type="entry name" value="GH115_C"/>
</dbReference>
<proteinExistence type="predicted"/>
<dbReference type="Gene3D" id="1.20.58.2150">
    <property type="match status" value="1"/>
</dbReference>
<evidence type="ECO:0000256" key="1">
    <source>
        <dbReference type="ARBA" id="ARBA00022801"/>
    </source>
</evidence>
<name>A0A024S879_HYPJR</name>
<protein>
    <recommendedName>
        <fullName evidence="2">Gylcosyl hydrolase 115 C-terminal domain-containing protein</fullName>
    </recommendedName>
</protein>
<dbReference type="Gene3D" id="2.60.120.1620">
    <property type="match status" value="1"/>
</dbReference>
<dbReference type="AlphaFoldDB" id="A0A024S879"/>
<sequence>MLEEKVVSFELGDGFSLIGAEIFVDDQDYTGVSIAANNLSTDFTRVTGRHCNPIVKARPSAPPARSCIVIGSLTQSPTIQLLRDQGKIDLTQIEGKWESWITTTVKEPFEGYDNALVIAGSDKRGTIFGTYSLSEQIGVSPWHWWADVPPKKQQQIFALPVTTCNGEPSVKYRGIFINDECPGMDSWVHEKFGPKFDANFYHYVFELLLRLKANFMWPAMWRGYPYPGRSFFVDDPKNQELADTYGIVIGTSHHEPMQRAMNEWSTTQPEGTWNWDKNKEKITQYFEEGAERAVPYESYFTMGMRGEGDVPMTGGDPVKILTEVLDVQRDIIKKNYGKEDGVLQLMALYKEVQGYYDKGLAIPDDVTLLFGDDNFGNLRRLPTAEENKRSGGSGFYYHFQYTGYPRCYRWINSNTLGKALHQLQLAHYRGADRIWIFNVGDLKPVEIPMSFAFDLAWDINSITATTLPRYFEHLATREFGEKYAGHIAKSWYDFNKLVALRKQDHIDASTFVIQKYHETDRILARWRQLLAETEAVYSHIDEEHKSAFFQLVLHPVKASYIFTQVRVAQFTNQLFAKQRRNTTNVLLKKCISLMDADHDLYEEYNSISDGKWNLMLRQPHYGYGDTGAEPSRNMIDGLCYVQTQEDSNPSVGHMGIAVEGIEGINPGHINEDSDRTHPSRGGLEPGVTLPFITPYGEQTRYFEVFHRGTKEFSWEARPQYKWIKLSQYEGHLNPRDDDIRVIITIDWAQVPADFDAKVMIEIIGTRDGYEQVHMTVRNSRVPADFEGFVEESGHLAIDAGDWATAPYIQLPALGRPIAGAVTLPFDTDFSKPDELPFLRYPIYVFSQHDNTNLELQFNTTLETEKTSRMQYDVRFDGGPIKTYRLTEDENNAENLPKGWPTAVMDCVWKKGHNVGTVKKGSHTIEVRIRSQNVCLEKLLLDLGDLRYTYLGPPESEYVKKGDTRSVGRGGVIGQLDSLKIDLGF</sequence>
<dbReference type="PANTHER" id="PTHR37842">
    <property type="match status" value="1"/>
</dbReference>
<dbReference type="OrthoDB" id="4849794at2759"/>
<organism evidence="3 4">
    <name type="scientific">Hypocrea jecorina (strain ATCC 56765 / BCRC 32924 / NRRL 11460 / Rut C-30)</name>
    <name type="common">Trichoderma reesei</name>
    <dbReference type="NCBI Taxonomy" id="1344414"/>
    <lineage>
        <taxon>Eukaryota</taxon>
        <taxon>Fungi</taxon>
        <taxon>Dikarya</taxon>
        <taxon>Ascomycota</taxon>
        <taxon>Pezizomycotina</taxon>
        <taxon>Sordariomycetes</taxon>
        <taxon>Hypocreomycetidae</taxon>
        <taxon>Hypocreales</taxon>
        <taxon>Hypocreaceae</taxon>
        <taxon>Trichoderma</taxon>
    </lineage>
</organism>
<dbReference type="KEGG" id="trr:M419DRAFT_25542"/>
<dbReference type="SUPFAM" id="SSF55545">
    <property type="entry name" value="beta-N-acetylhexosaminidase-like domain"/>
    <property type="match status" value="1"/>
</dbReference>
<dbReference type="InterPro" id="IPR042301">
    <property type="entry name" value="GH115_sf"/>
</dbReference>
<dbReference type="EMBL" id="KI911151">
    <property type="protein sequence ID" value="ETS00701.1"/>
    <property type="molecule type" value="Genomic_DNA"/>
</dbReference>
<reference evidence="4" key="1">
    <citation type="journal article" date="2013" name="Ind. Biotechnol.">
        <title>Comparative genomics analysis of Trichoderma reesei strains.</title>
        <authorList>
            <person name="Koike H."/>
            <person name="Aerts A."/>
            <person name="LaButti K."/>
            <person name="Grigoriev I.V."/>
            <person name="Baker S.E."/>
        </authorList>
    </citation>
    <scope>NUCLEOTIDE SEQUENCE [LARGE SCALE GENOMIC DNA]</scope>
    <source>
        <strain evidence="4">ATCC 56765 / BCRC 32924 / NRRL 11460 / Rut C-30</strain>
    </source>
</reference>
<dbReference type="InterPro" id="IPR031924">
    <property type="entry name" value="GH115"/>
</dbReference>
<evidence type="ECO:0000259" key="2">
    <source>
        <dbReference type="Pfam" id="PF17829"/>
    </source>
</evidence>
<evidence type="ECO:0000313" key="3">
    <source>
        <dbReference type="EMBL" id="ETS00701.1"/>
    </source>
</evidence>
<dbReference type="InterPro" id="IPR029018">
    <property type="entry name" value="Hex-like_dom2"/>
</dbReference>
<dbReference type="Pfam" id="PF17829">
    <property type="entry name" value="GH115_C"/>
    <property type="match status" value="1"/>
</dbReference>
<evidence type="ECO:0000313" key="4">
    <source>
        <dbReference type="Proteomes" id="UP000024376"/>
    </source>
</evidence>
<dbReference type="Proteomes" id="UP000024376">
    <property type="component" value="Unassembled WGS sequence"/>
</dbReference>
<dbReference type="Gene3D" id="3.20.20.520">
    <property type="entry name" value="Glycosyl hydrolase family 115"/>
    <property type="match status" value="1"/>
</dbReference>
<dbReference type="HOGENOM" id="CLU_004852_0_0_1"/>
<dbReference type="Gene3D" id="3.30.379.10">
    <property type="entry name" value="Chitobiase/beta-hexosaminidase domain 2-like"/>
    <property type="match status" value="1"/>
</dbReference>
<dbReference type="Pfam" id="PF15979">
    <property type="entry name" value="Glyco_hydro_115"/>
    <property type="match status" value="1"/>
</dbReference>
<dbReference type="PANTHER" id="PTHR37842:SF2">
    <property type="entry name" value="GYLCOSYL HYDROLASE 115 C-TERMINAL DOMAIN-CONTAINING PROTEIN"/>
    <property type="match status" value="1"/>
</dbReference>